<keyword evidence="2" id="KW-1185">Reference proteome</keyword>
<reference evidence="1" key="1">
    <citation type="submission" date="2023-05" db="EMBL/GenBank/DDBJ databases">
        <authorList>
            <person name="Stuckert A."/>
        </authorList>
    </citation>
    <scope>NUCLEOTIDE SEQUENCE</scope>
</reference>
<comment type="caution">
    <text evidence="1">The sequence shown here is derived from an EMBL/GenBank/DDBJ whole genome shotgun (WGS) entry which is preliminary data.</text>
</comment>
<feature type="non-terminal residue" evidence="1">
    <location>
        <position position="282"/>
    </location>
</feature>
<dbReference type="Proteomes" id="UP001162483">
    <property type="component" value="Unassembled WGS sequence"/>
</dbReference>
<sequence>YTCTPCSVNCSSAVALCQHVIGNKHKRKLHIPQKQNNVNRLSYFLNTYVKEDPIVGLEYVMELEGSSYKYSCQLCSVVNVNLMKIVGHITGPDHTELYILNHCPDLMPLKHDLQKPSFTKALRDACARIIKLQGRKEIQVNFTTNGKGMTKKFRSCSLRVREKQRKPSRTRHYPNLRVTVKQGKPLRTCHHLNLRVTVKQGKPLRTCHHLNLRVMVKAAKPSKTRHHLNLRMMVKAAKPSKTRHHLNLRMMVKPAKPSKTRHHLNLRMMVKAAKPSKTRHHL</sequence>
<evidence type="ECO:0000313" key="1">
    <source>
        <dbReference type="EMBL" id="CAI9570915.1"/>
    </source>
</evidence>
<feature type="non-terminal residue" evidence="1">
    <location>
        <position position="1"/>
    </location>
</feature>
<proteinExistence type="predicted"/>
<dbReference type="EMBL" id="CATNWA010014360">
    <property type="protein sequence ID" value="CAI9570915.1"/>
    <property type="molecule type" value="Genomic_DNA"/>
</dbReference>
<evidence type="ECO:0008006" key="3">
    <source>
        <dbReference type="Google" id="ProtNLM"/>
    </source>
</evidence>
<accession>A0ABN9DG80</accession>
<name>A0ABN9DG80_9NEOB</name>
<gene>
    <name evidence="1" type="ORF">SPARVUS_LOCUS7163449</name>
</gene>
<organism evidence="1 2">
    <name type="scientific">Staurois parvus</name>
    <dbReference type="NCBI Taxonomy" id="386267"/>
    <lineage>
        <taxon>Eukaryota</taxon>
        <taxon>Metazoa</taxon>
        <taxon>Chordata</taxon>
        <taxon>Craniata</taxon>
        <taxon>Vertebrata</taxon>
        <taxon>Euteleostomi</taxon>
        <taxon>Amphibia</taxon>
        <taxon>Batrachia</taxon>
        <taxon>Anura</taxon>
        <taxon>Neobatrachia</taxon>
        <taxon>Ranoidea</taxon>
        <taxon>Ranidae</taxon>
        <taxon>Staurois</taxon>
    </lineage>
</organism>
<evidence type="ECO:0000313" key="2">
    <source>
        <dbReference type="Proteomes" id="UP001162483"/>
    </source>
</evidence>
<protein>
    <recommendedName>
        <fullName evidence="3">C2H2-type domain-containing protein</fullName>
    </recommendedName>
</protein>